<sequence>MTAILTTSPPARNVIPSFRASDNSGSQSFFLYDGALSQNKKQRHLNLQGLSEGSVSVETWKIYADLAGLMNAISLLQTQMAFLKLAQKSIHGLRKIFNETENQIGTELREPDDSAKFSELSSFVIDVLNRTRKESAHNGELKVNTSSEPKRDIMPLVSSSLAPKFQSFQDLDQSHKLIQERLDLMELEKAHLLKLALGARLKIEKINQSERPLLPQKMNEATNKTLQQFGHQSIKAIASQTTRLPRKALSLIDN</sequence>
<accession>A0A382Q0L6</accession>
<gene>
    <name evidence="1" type="ORF">METZ01_LOCUS331329</name>
</gene>
<reference evidence="1" key="1">
    <citation type="submission" date="2018-05" db="EMBL/GenBank/DDBJ databases">
        <authorList>
            <person name="Lanie J.A."/>
            <person name="Ng W.-L."/>
            <person name="Kazmierczak K.M."/>
            <person name="Andrzejewski T.M."/>
            <person name="Davidsen T.M."/>
            <person name="Wayne K.J."/>
            <person name="Tettelin H."/>
            <person name="Glass J.I."/>
            <person name="Rusch D."/>
            <person name="Podicherti R."/>
            <person name="Tsui H.-C.T."/>
            <person name="Winkler M.E."/>
        </authorList>
    </citation>
    <scope>NUCLEOTIDE SEQUENCE</scope>
</reference>
<organism evidence="1">
    <name type="scientific">marine metagenome</name>
    <dbReference type="NCBI Taxonomy" id="408172"/>
    <lineage>
        <taxon>unclassified sequences</taxon>
        <taxon>metagenomes</taxon>
        <taxon>ecological metagenomes</taxon>
    </lineage>
</organism>
<proteinExistence type="predicted"/>
<dbReference type="AlphaFoldDB" id="A0A382Q0L6"/>
<protein>
    <submittedName>
        <fullName evidence="1">Uncharacterized protein</fullName>
    </submittedName>
</protein>
<name>A0A382Q0L6_9ZZZZ</name>
<evidence type="ECO:0000313" key="1">
    <source>
        <dbReference type="EMBL" id="SVC78475.1"/>
    </source>
</evidence>
<dbReference type="EMBL" id="UINC01110753">
    <property type="protein sequence ID" value="SVC78475.1"/>
    <property type="molecule type" value="Genomic_DNA"/>
</dbReference>